<proteinExistence type="predicted"/>
<reference evidence="1" key="1">
    <citation type="submission" date="2022-11" db="UniProtKB">
        <authorList>
            <consortium name="EnsemblMetazoa"/>
        </authorList>
    </citation>
    <scope>IDENTIFICATION</scope>
</reference>
<dbReference type="RefSeq" id="XP_020905415.1">
    <property type="nucleotide sequence ID" value="XM_021049756.2"/>
</dbReference>
<dbReference type="GeneID" id="110243629"/>
<evidence type="ECO:0000313" key="2">
    <source>
        <dbReference type="Proteomes" id="UP000887567"/>
    </source>
</evidence>
<dbReference type="EnsemblMetazoa" id="XM_021049756.2">
    <property type="protein sequence ID" value="XP_020905415.1"/>
    <property type="gene ID" value="LOC110243629"/>
</dbReference>
<organism evidence="1 2">
    <name type="scientific">Exaiptasia diaphana</name>
    <name type="common">Tropical sea anemone</name>
    <name type="synonym">Aiptasia pulchella</name>
    <dbReference type="NCBI Taxonomy" id="2652724"/>
    <lineage>
        <taxon>Eukaryota</taxon>
        <taxon>Metazoa</taxon>
        <taxon>Cnidaria</taxon>
        <taxon>Anthozoa</taxon>
        <taxon>Hexacorallia</taxon>
        <taxon>Actiniaria</taxon>
        <taxon>Aiptasiidae</taxon>
        <taxon>Exaiptasia</taxon>
    </lineage>
</organism>
<dbReference type="KEGG" id="epa:110243629"/>
<dbReference type="Proteomes" id="UP000887567">
    <property type="component" value="Unplaced"/>
</dbReference>
<dbReference type="OMA" id="QEHRTEY"/>
<evidence type="ECO:0000313" key="1">
    <source>
        <dbReference type="EnsemblMetazoa" id="XP_020905415.1"/>
    </source>
</evidence>
<dbReference type="OrthoDB" id="5976447at2759"/>
<keyword evidence="2" id="KW-1185">Reference proteome</keyword>
<name>A0A913XIP3_EXADI</name>
<dbReference type="AlphaFoldDB" id="A0A913XIP3"/>
<accession>A0A913XIP3</accession>
<sequence>MDGPNVNLSFFKKLQEHRTEYNLPSLLDLGTCGLHIAHRAFQVGAKSTDWNLDQYLLKEYKLFKDSPARREDFVTYTGSTVFPSKFCNHRWLENLDVASKSLMLIPNIQEYCTQAKLRKTEPQKHEDYNLVQEVAISDNLLKAKHLFWITIARDFQPF</sequence>
<protein>
    <submittedName>
        <fullName evidence="1">Uncharacterized protein</fullName>
    </submittedName>
</protein>